<dbReference type="Proteomes" id="UP001214250">
    <property type="component" value="Chromosome 2"/>
</dbReference>
<dbReference type="EMBL" id="CP117812">
    <property type="protein sequence ID" value="WDE98071.1"/>
    <property type="molecule type" value="Genomic_DNA"/>
</dbReference>
<feature type="compositionally biased region" description="Polar residues" evidence="1">
    <location>
        <begin position="122"/>
        <end position="132"/>
    </location>
</feature>
<keyword evidence="3" id="KW-1185">Reference proteome</keyword>
<organism evidence="2 3">
    <name type="scientific">Lentisphaera profundi</name>
    <dbReference type="NCBI Taxonomy" id="1658616"/>
    <lineage>
        <taxon>Bacteria</taxon>
        <taxon>Pseudomonadati</taxon>
        <taxon>Lentisphaerota</taxon>
        <taxon>Lentisphaeria</taxon>
        <taxon>Lentisphaerales</taxon>
        <taxon>Lentisphaeraceae</taxon>
        <taxon>Lentisphaera</taxon>
    </lineage>
</organism>
<feature type="region of interest" description="Disordered" evidence="1">
    <location>
        <begin position="65"/>
        <end position="160"/>
    </location>
</feature>
<reference evidence="2 3" key="1">
    <citation type="submission" date="2023-02" db="EMBL/GenBank/DDBJ databases">
        <title>Genome sequence of Lentisphaera profundi SAORIC-696.</title>
        <authorList>
            <person name="Kim e."/>
            <person name="Cho J.-C."/>
            <person name="Choi A."/>
            <person name="Kang I."/>
        </authorList>
    </citation>
    <scope>NUCLEOTIDE SEQUENCE [LARGE SCALE GENOMIC DNA]</scope>
    <source>
        <strain evidence="2 3">SAORIC-696</strain>
    </source>
</reference>
<accession>A0ABY7VVZ7</accession>
<dbReference type="RefSeq" id="WP_274152835.1">
    <property type="nucleotide sequence ID" value="NZ_CP117812.1"/>
</dbReference>
<gene>
    <name evidence="2" type="ORF">PQO03_19830</name>
</gene>
<protein>
    <submittedName>
        <fullName evidence="2">Uncharacterized protein</fullName>
    </submittedName>
</protein>
<evidence type="ECO:0000313" key="2">
    <source>
        <dbReference type="EMBL" id="WDE98071.1"/>
    </source>
</evidence>
<feature type="compositionally biased region" description="Acidic residues" evidence="1">
    <location>
        <begin position="151"/>
        <end position="160"/>
    </location>
</feature>
<feature type="compositionally biased region" description="Low complexity" evidence="1">
    <location>
        <begin position="72"/>
        <end position="121"/>
    </location>
</feature>
<evidence type="ECO:0000313" key="3">
    <source>
        <dbReference type="Proteomes" id="UP001214250"/>
    </source>
</evidence>
<name>A0ABY7VVZ7_9BACT</name>
<sequence>MSNEKIYVGGAKETNGNFGSFHRISFSKADLDILMSNLNAKGYVNLNMNKRRQPSQYGQTHSLTIDTWEPNQGQGQAQGQGFQQAAPQAQGFQQAAPQAQGFQQAAPQAQGFQQATPQNQGFQQAAPQSSNDMADLNHSRPPVSDMPNFDDINDPEDCPF</sequence>
<proteinExistence type="predicted"/>
<evidence type="ECO:0000256" key="1">
    <source>
        <dbReference type="SAM" id="MobiDB-lite"/>
    </source>
</evidence>